<dbReference type="GO" id="GO:0030515">
    <property type="term" value="F:snoRNA binding"/>
    <property type="evidence" value="ECO:0007669"/>
    <property type="project" value="InterPro"/>
</dbReference>
<accession>A0A5J9UXA3</accession>
<dbReference type="AlphaFoldDB" id="A0A5J9UXA3"/>
<dbReference type="PANTHER" id="PTHR10894">
    <property type="entry name" value="NUCLEOLAR PROTEIN 5 NUCLEOLAR PROTEIN NOP5 NOP58"/>
    <property type="match status" value="1"/>
</dbReference>
<evidence type="ECO:0000313" key="3">
    <source>
        <dbReference type="Proteomes" id="UP000324897"/>
    </source>
</evidence>
<name>A0A5J9UXA3_9POAL</name>
<feature type="compositionally biased region" description="Basic and acidic residues" evidence="1">
    <location>
        <begin position="502"/>
        <end position="530"/>
    </location>
</feature>
<feature type="compositionally biased region" description="Basic and acidic residues" evidence="1">
    <location>
        <begin position="406"/>
        <end position="443"/>
    </location>
</feature>
<feature type="compositionally biased region" description="Basic and acidic residues" evidence="1">
    <location>
        <begin position="689"/>
        <end position="704"/>
    </location>
</feature>
<feature type="compositionally biased region" description="Basic and acidic residues" evidence="1">
    <location>
        <begin position="484"/>
        <end position="495"/>
    </location>
</feature>
<protein>
    <recommendedName>
        <fullName evidence="4">Nucleolar protein 58/56 N-terminal domain-containing protein</fullName>
    </recommendedName>
</protein>
<proteinExistence type="predicted"/>
<reference evidence="2 3" key="1">
    <citation type="journal article" date="2019" name="Sci. Rep.">
        <title>A high-quality genome of Eragrostis curvula grass provides insights into Poaceae evolution and supports new strategies to enhance forage quality.</title>
        <authorList>
            <person name="Carballo J."/>
            <person name="Santos B.A.C.M."/>
            <person name="Zappacosta D."/>
            <person name="Garbus I."/>
            <person name="Selva J.P."/>
            <person name="Gallo C.A."/>
            <person name="Diaz A."/>
            <person name="Albertini E."/>
            <person name="Caccamo M."/>
            <person name="Echenique V."/>
        </authorList>
    </citation>
    <scope>NUCLEOTIDE SEQUENCE [LARGE SCALE GENOMIC DNA]</scope>
    <source>
        <strain evidence="3">cv. Victoria</strain>
        <tissue evidence="2">Leaf</tissue>
    </source>
</reference>
<evidence type="ECO:0000313" key="2">
    <source>
        <dbReference type="EMBL" id="TVU28383.1"/>
    </source>
</evidence>
<dbReference type="InterPro" id="IPR045056">
    <property type="entry name" value="Nop56/Nop58"/>
</dbReference>
<feature type="compositionally biased region" description="Basic and acidic residues" evidence="1">
    <location>
        <begin position="537"/>
        <end position="590"/>
    </location>
</feature>
<evidence type="ECO:0000256" key="1">
    <source>
        <dbReference type="SAM" id="MobiDB-lite"/>
    </source>
</evidence>
<feature type="compositionally biased region" description="Basic and acidic residues" evidence="1">
    <location>
        <begin position="615"/>
        <end position="643"/>
    </location>
</feature>
<dbReference type="OrthoDB" id="693130at2759"/>
<keyword evidence="3" id="KW-1185">Reference proteome</keyword>
<dbReference type="PANTHER" id="PTHR10894:SF14">
    <property type="entry name" value="EXPRESSED PROTEIN"/>
    <property type="match status" value="1"/>
</dbReference>
<gene>
    <name evidence="2" type="ORF">EJB05_19900</name>
</gene>
<feature type="compositionally biased region" description="Basic and acidic residues" evidence="1">
    <location>
        <begin position="450"/>
        <end position="461"/>
    </location>
</feature>
<organism evidence="2 3">
    <name type="scientific">Eragrostis curvula</name>
    <name type="common">weeping love grass</name>
    <dbReference type="NCBI Taxonomy" id="38414"/>
    <lineage>
        <taxon>Eukaryota</taxon>
        <taxon>Viridiplantae</taxon>
        <taxon>Streptophyta</taxon>
        <taxon>Embryophyta</taxon>
        <taxon>Tracheophyta</taxon>
        <taxon>Spermatophyta</taxon>
        <taxon>Magnoliopsida</taxon>
        <taxon>Liliopsida</taxon>
        <taxon>Poales</taxon>
        <taxon>Poaceae</taxon>
        <taxon>PACMAD clade</taxon>
        <taxon>Chloridoideae</taxon>
        <taxon>Eragrostideae</taxon>
        <taxon>Eragrostidinae</taxon>
        <taxon>Eragrostis</taxon>
    </lineage>
</organism>
<sequence>LLRYRASVGRGLVCSTALGSSAAPPQINRLCTVKFPTQSGDTVKSRSRFSVSRRRRFHPPAMGTPLELIVPTIVKNLGNRGMILVLLETPSGFAIFSLYGVKLYLPDAMENIWSNFLHEYDAIRVCALLFPSLLIILHGIQSIDSFFFSREHAHPCLFLYQYVRLKEFRTFEDKSSAILDTGINRQLTEMIMKWRRRGQKLAVGKPEYKRIIEMTLGIPCLYDDAVMELIWGLKNLMHILVPQEESVLTKEDRLPMSQGLMMFLGRYDLDIKPEMVNEQIISAASILYDCESLEENHRVFLQKAGWKIEDISGLDCKDWSLLKLATALKIIFPHESVYCDRHEMFSELELSKLKMGDAHKYKTLLGKEACMRSYRAVAVAHDGKKKNIKLLKSLIKEARVAMEAEEKRSEEARAAMEAEEKRSEEARAAMEAEQHDSEKRSKEASAAMEAEQHDSEKRSKEASAAMEAADSEKRSKEASAVMEAEQHDSEKRSKEAAVAMEAEQHDSENRSKEARTAMEAEQHDSERSKEAGVAMEAEEKRSEEARAAMEAEEKRSEEARAAMEAEEKRSEEARAAMEAEQHDSEKRSKEASAVMEAEQHDSEKRSKEAAVAMEAEQHDSENRSKEARTAMEAEQHDSERSKEAGVAMGAEHHNSEKRRKGKQRSKETGVAMEAEQHNSEKRRKRKQRSKEERDKHAEKRSKLE</sequence>
<comment type="caution">
    <text evidence="2">The sequence shown here is derived from an EMBL/GenBank/DDBJ whole genome shotgun (WGS) entry which is preliminary data.</text>
</comment>
<feature type="region of interest" description="Disordered" evidence="1">
    <location>
        <begin position="406"/>
        <end position="704"/>
    </location>
</feature>
<dbReference type="GO" id="GO:0032040">
    <property type="term" value="C:small-subunit processome"/>
    <property type="evidence" value="ECO:0007669"/>
    <property type="project" value="InterPro"/>
</dbReference>
<dbReference type="EMBL" id="RWGY01000011">
    <property type="protein sequence ID" value="TVU28383.1"/>
    <property type="molecule type" value="Genomic_DNA"/>
</dbReference>
<feature type="non-terminal residue" evidence="2">
    <location>
        <position position="1"/>
    </location>
</feature>
<feature type="compositionally biased region" description="Basic and acidic residues" evidence="1">
    <location>
        <begin position="597"/>
        <end position="608"/>
    </location>
</feature>
<dbReference type="Proteomes" id="UP000324897">
    <property type="component" value="Chromosome 1"/>
</dbReference>
<evidence type="ECO:0008006" key="4">
    <source>
        <dbReference type="Google" id="ProtNLM"/>
    </source>
</evidence>
<dbReference type="GO" id="GO:0031428">
    <property type="term" value="C:box C/D methylation guide snoRNP complex"/>
    <property type="evidence" value="ECO:0007669"/>
    <property type="project" value="InterPro"/>
</dbReference>